<dbReference type="FunFam" id="1.10.10.820:FF:000001">
    <property type="entry name" value="Myosin heavy chain"/>
    <property type="match status" value="1"/>
</dbReference>
<dbReference type="PROSITE" id="PS50096">
    <property type="entry name" value="IQ"/>
    <property type="match status" value="4"/>
</dbReference>
<evidence type="ECO:0000313" key="12">
    <source>
        <dbReference type="EMBL" id="KAK9842297.1"/>
    </source>
</evidence>
<dbReference type="EMBL" id="JALJOU010000008">
    <property type="protein sequence ID" value="KAK9842297.1"/>
    <property type="molecule type" value="Genomic_DNA"/>
</dbReference>
<evidence type="ECO:0000256" key="9">
    <source>
        <dbReference type="SAM" id="MobiDB-lite"/>
    </source>
</evidence>
<evidence type="ECO:0000259" key="10">
    <source>
        <dbReference type="PROSITE" id="PS51126"/>
    </source>
</evidence>
<feature type="compositionally biased region" description="Low complexity" evidence="9">
    <location>
        <begin position="1643"/>
        <end position="1657"/>
    </location>
</feature>
<gene>
    <name evidence="12" type="ORF">WJX81_005127</name>
</gene>
<organism evidence="12 13">
    <name type="scientific">Elliptochloris bilobata</name>
    <dbReference type="NCBI Taxonomy" id="381761"/>
    <lineage>
        <taxon>Eukaryota</taxon>
        <taxon>Viridiplantae</taxon>
        <taxon>Chlorophyta</taxon>
        <taxon>core chlorophytes</taxon>
        <taxon>Trebouxiophyceae</taxon>
        <taxon>Trebouxiophyceae incertae sedis</taxon>
        <taxon>Elliptochloris clade</taxon>
        <taxon>Elliptochloris</taxon>
    </lineage>
</organism>
<feature type="region of interest" description="Disordered" evidence="9">
    <location>
        <begin position="209"/>
        <end position="237"/>
    </location>
</feature>
<feature type="domain" description="Myosin motor" evidence="11">
    <location>
        <begin position="91"/>
        <end position="821"/>
    </location>
</feature>
<keyword evidence="13" id="KW-1185">Reference proteome</keyword>
<dbReference type="Gene3D" id="1.10.10.820">
    <property type="match status" value="1"/>
</dbReference>
<dbReference type="InterPro" id="IPR000048">
    <property type="entry name" value="IQ_motif_EF-hand-BS"/>
</dbReference>
<dbReference type="GO" id="GO:0005524">
    <property type="term" value="F:ATP binding"/>
    <property type="evidence" value="ECO:0007669"/>
    <property type="project" value="UniProtKB-UniRule"/>
</dbReference>
<evidence type="ECO:0000256" key="3">
    <source>
        <dbReference type="ARBA" id="ARBA00023054"/>
    </source>
</evidence>
<feature type="region of interest" description="Actin-binding" evidence="7">
    <location>
        <begin position="692"/>
        <end position="714"/>
    </location>
</feature>
<evidence type="ECO:0000256" key="2">
    <source>
        <dbReference type="ARBA" id="ARBA00022840"/>
    </source>
</evidence>
<evidence type="ECO:0000256" key="8">
    <source>
        <dbReference type="SAM" id="Coils"/>
    </source>
</evidence>
<evidence type="ECO:0000256" key="5">
    <source>
        <dbReference type="ARBA" id="ARBA00023175"/>
    </source>
</evidence>
<evidence type="ECO:0000256" key="4">
    <source>
        <dbReference type="ARBA" id="ARBA00023123"/>
    </source>
</evidence>
<dbReference type="InterPro" id="IPR036961">
    <property type="entry name" value="Kinesin_motor_dom_sf"/>
</dbReference>
<dbReference type="GO" id="GO:0016459">
    <property type="term" value="C:myosin complex"/>
    <property type="evidence" value="ECO:0007669"/>
    <property type="project" value="UniProtKB-KW"/>
</dbReference>
<keyword evidence="6 7" id="KW-0009">Actin-binding</keyword>
<dbReference type="Gene3D" id="3.40.850.10">
    <property type="entry name" value="Kinesin motor domain"/>
    <property type="match status" value="1"/>
</dbReference>
<feature type="domain" description="Dilute" evidence="10">
    <location>
        <begin position="1359"/>
        <end position="1630"/>
    </location>
</feature>
<dbReference type="GO" id="GO:0051015">
    <property type="term" value="F:actin filament binding"/>
    <property type="evidence" value="ECO:0007669"/>
    <property type="project" value="TreeGrafter"/>
</dbReference>
<evidence type="ECO:0000259" key="11">
    <source>
        <dbReference type="PROSITE" id="PS51456"/>
    </source>
</evidence>
<dbReference type="Pfam" id="PF01843">
    <property type="entry name" value="DIL"/>
    <property type="match status" value="1"/>
</dbReference>
<dbReference type="SMART" id="SM01132">
    <property type="entry name" value="DIL"/>
    <property type="match status" value="1"/>
</dbReference>
<dbReference type="Gene3D" id="1.20.58.530">
    <property type="match status" value="1"/>
</dbReference>
<dbReference type="PROSITE" id="PS51126">
    <property type="entry name" value="DILUTE"/>
    <property type="match status" value="1"/>
</dbReference>
<feature type="binding site" evidence="7">
    <location>
        <begin position="185"/>
        <end position="192"/>
    </location>
    <ligand>
        <name>ATP</name>
        <dbReference type="ChEBI" id="CHEBI:30616"/>
    </ligand>
</feature>
<accession>A0AAW1S9I9</accession>
<evidence type="ECO:0000256" key="7">
    <source>
        <dbReference type="PROSITE-ProRule" id="PRU00782"/>
    </source>
</evidence>
<dbReference type="Pfam" id="PF00063">
    <property type="entry name" value="Myosin_head"/>
    <property type="match status" value="1"/>
</dbReference>
<dbReference type="SMART" id="SM00242">
    <property type="entry name" value="MYSc"/>
    <property type="match status" value="1"/>
</dbReference>
<feature type="coiled-coil region" evidence="8">
    <location>
        <begin position="950"/>
        <end position="1022"/>
    </location>
</feature>
<dbReference type="GO" id="GO:0007015">
    <property type="term" value="P:actin filament organization"/>
    <property type="evidence" value="ECO:0007669"/>
    <property type="project" value="TreeGrafter"/>
</dbReference>
<evidence type="ECO:0000256" key="6">
    <source>
        <dbReference type="ARBA" id="ARBA00023203"/>
    </source>
</evidence>
<comment type="caution">
    <text evidence="12">The sequence shown here is derived from an EMBL/GenBank/DDBJ whole genome shotgun (WGS) entry which is preliminary data.</text>
</comment>
<dbReference type="PANTHER" id="PTHR13140:SF781">
    <property type="entry name" value="MYOSIN-15"/>
    <property type="match status" value="1"/>
</dbReference>
<feature type="coiled-coil region" evidence="8">
    <location>
        <begin position="1139"/>
        <end position="1195"/>
    </location>
</feature>
<evidence type="ECO:0000256" key="1">
    <source>
        <dbReference type="ARBA" id="ARBA00022741"/>
    </source>
</evidence>
<feature type="region of interest" description="Disordered" evidence="9">
    <location>
        <begin position="1239"/>
        <end position="1275"/>
    </location>
</feature>
<reference evidence="12 13" key="1">
    <citation type="journal article" date="2024" name="Nat. Commun.">
        <title>Phylogenomics reveals the evolutionary origins of lichenization in chlorophyte algae.</title>
        <authorList>
            <person name="Puginier C."/>
            <person name="Libourel C."/>
            <person name="Otte J."/>
            <person name="Skaloud P."/>
            <person name="Haon M."/>
            <person name="Grisel S."/>
            <person name="Petersen M."/>
            <person name="Berrin J.G."/>
            <person name="Delaux P.M."/>
            <person name="Dal Grande F."/>
            <person name="Keller J."/>
        </authorList>
    </citation>
    <scope>NUCLEOTIDE SEQUENCE [LARGE SCALE GENOMIC DNA]</scope>
    <source>
        <strain evidence="12 13">SAG 245.80</strain>
    </source>
</reference>
<keyword evidence="5 7" id="KW-0505">Motor protein</keyword>
<keyword evidence="1 7" id="KW-0547">Nucleotide-binding</keyword>
<name>A0AAW1S9I9_9CHLO</name>
<keyword evidence="2 7" id="KW-0067">ATP-binding</keyword>
<dbReference type="Pfam" id="PF00612">
    <property type="entry name" value="IQ"/>
    <property type="match status" value="3"/>
</dbReference>
<keyword evidence="4 7" id="KW-0518">Myosin</keyword>
<dbReference type="PROSITE" id="PS51456">
    <property type="entry name" value="MYOSIN_MOTOR"/>
    <property type="match status" value="1"/>
</dbReference>
<feature type="region of interest" description="Disordered" evidence="9">
    <location>
        <begin position="1633"/>
        <end position="1668"/>
    </location>
</feature>
<comment type="similarity">
    <text evidence="7">Belongs to the TRAFAC class myosin-kinesin ATPase superfamily. Myosin family.</text>
</comment>
<feature type="coiled-coil region" evidence="8">
    <location>
        <begin position="1054"/>
        <end position="1106"/>
    </location>
</feature>
<sequence length="1746" mass="187184">MLRCAAAQAPSSGRGRMASNAHHVGSLVWVPEKGVDGTLFRSKKVARWVRGRVAALRPGGDGQLLLEVVTEEGEQHLLAPGEAPLQNERDDTVDDLVKSDFLHEPGILHTLRVRYTLDMIYTYSGNILIAGNPHKRVRHLYGARMMTQYRGVPLGELSPHVYAIAEQAFTAMMIDEQRQAILISGESGAGKTESAKMVMQYLAHRTAPLASPAQPGAKPLPKPGPGGQPDAAAASTAPIEEQVLESNPLLEAFGNAKTVRNDNSSRFGKFVEIDFDVAGRVSGACISTYLLERSRVVSINAPERSYHIFYQLCAGASPEQRRTYRLEGGAAGFRYLATSAVGSAEPCFTLADVDDGEELRSTLDAMAIVGLGEGEREAVLRTVAAVLHLGNIEFAPAADEGAAPVGAASAAALSAVADLLEVGDGALLTALTTRVIATAGDRIVKRLSAAAAAESRDALAKNLYARLFDWLVAAINRKISALGGGRRSSRTIGILDIYGFESFQENSFEQLCINLANERLQQQFNQHVFKGEQEEYAREGIDWSYVEFVDNQDCLDVLEGSPAAPSLAVFPQIDEACRLPRATYQDLAHSLRMRLAEQPRFSAPKRPQHSFAVEHYAGKVTYSTELLLEKNKDFTVAEHVNLLRSSASAFVQALFGEGEGAGEAAPKAGARGRAAGSAFKLNSVGSQFRKQLQGLMGTLNQCAPHYIRCVKPNPESRPGSLAPEYVLEQLRAGGVLEAVRIACAGFPTRKAFRPFVQRYNILMAGAHGGYTPVDAAALDDGAAAELARRVLQAARLGGWQIGKTRVFLRAGQLAQLEGARGRRLTASAVTIQAAYRALAARRQLASARAAATRIAAAWRGHAGRRQARAWRRERAATCIAAAWRCYVARRAFKLHQANRRATRVQAHVRGHLTRTRFRKATELGRRQAARAAAEAARVSAAVAIQKHVRRRIAQRKAAALRAEAVRWQEALDARAFLEAQVSQLQAAGESDRARAEALAAQATRLQRELEAAAMERDAARAAAVRAAAEGPGVRGTVVEVARVAELEAAQAAAQAALMAEMALLRRQKAAAEEHSRRMEASKEDLAAALRAANEEINAQVAAASAKDRENSQLWEQVRNAAEEYHAEFAAKEAMIAALGAEAEAARAHMQAEIEKLRTEMEAEVAAVRAAMQGRVEEAVAEAEAKAAALRDAREKNVHFSARVVALNSRVAQLQKAAREAAGREAALAADVERLQQARRAAASAAEPSAAAENGVRRGPAEATPARRSWRGELEAPTLGTVGPASEWAGLGAEQESLLTALQGGAVARRLPILNIQHGPGPADAIGMPVAAWLLGECLLHWAARWRAAEVDVAALRLRDSILTSAETEGLTYQAYWLSTTLALGAFLKVRSIGKRDCGNLFKLGDEMIQFGGLHALLAASVAEMLPVSLAALLSEDAKRAARSAAAKRGAPDAAEAAAAKSFEGLMNSPWKGLLGGLSNVLETLRGEGCPPPACRAVVAAALCYVDAELLNALMLRRDTCSISAVKILQSGLADIRAWVAYMGAAWCGEAAEAEAALAHSSQAVRYLLTGKDDCVRKATKGFDITPDLRRMCPSLTLQQVYKLTEHHHDDWITGSQTTDTLVLLQTLKRIVDATGPSQPGSPAGREAAGNGAHAGGANPFATPNSAASHASFDDEETLLLDPQAAFVLPRKLLTDAARYFVQAPRAYHGAAPGVSLLDRIEMCCRSDVQLPRQLRDKPEFAFLKAT</sequence>
<proteinExistence type="inferred from homology"/>
<dbReference type="GO" id="GO:0030048">
    <property type="term" value="P:actin filament-based movement"/>
    <property type="evidence" value="ECO:0007669"/>
    <property type="project" value="UniProtKB-ARBA"/>
</dbReference>
<protein>
    <submittedName>
        <fullName evidence="12">Uncharacterized protein</fullName>
    </submittedName>
</protein>
<dbReference type="PANTHER" id="PTHR13140">
    <property type="entry name" value="MYOSIN"/>
    <property type="match status" value="1"/>
</dbReference>
<evidence type="ECO:0000313" key="13">
    <source>
        <dbReference type="Proteomes" id="UP001445335"/>
    </source>
</evidence>
<feature type="compositionally biased region" description="Low complexity" evidence="9">
    <location>
        <begin position="1239"/>
        <end position="1252"/>
    </location>
</feature>
<dbReference type="GO" id="GO:0000146">
    <property type="term" value="F:microfilament motor activity"/>
    <property type="evidence" value="ECO:0007669"/>
    <property type="project" value="TreeGrafter"/>
</dbReference>
<dbReference type="Proteomes" id="UP001445335">
    <property type="component" value="Unassembled WGS sequence"/>
</dbReference>
<dbReference type="GO" id="GO:0005737">
    <property type="term" value="C:cytoplasm"/>
    <property type="evidence" value="ECO:0007669"/>
    <property type="project" value="TreeGrafter"/>
</dbReference>
<dbReference type="PRINTS" id="PR00193">
    <property type="entry name" value="MYOSINHEAVY"/>
</dbReference>
<dbReference type="SUPFAM" id="SSF52540">
    <property type="entry name" value="P-loop containing nucleoside triphosphate hydrolases"/>
    <property type="match status" value="1"/>
</dbReference>
<dbReference type="SMART" id="SM00015">
    <property type="entry name" value="IQ"/>
    <property type="match status" value="5"/>
</dbReference>
<dbReference type="Gene3D" id="6.20.240.20">
    <property type="match status" value="1"/>
</dbReference>
<dbReference type="InterPro" id="IPR001609">
    <property type="entry name" value="Myosin_head_motor_dom-like"/>
</dbReference>
<dbReference type="InterPro" id="IPR002710">
    <property type="entry name" value="Dilute_dom"/>
</dbReference>
<dbReference type="Gene3D" id="1.20.5.190">
    <property type="match status" value="2"/>
</dbReference>
<dbReference type="InterPro" id="IPR027417">
    <property type="entry name" value="P-loop_NTPase"/>
</dbReference>
<keyword evidence="3 8" id="KW-0175">Coiled coil</keyword>
<dbReference type="GO" id="GO:0016020">
    <property type="term" value="C:membrane"/>
    <property type="evidence" value="ECO:0007669"/>
    <property type="project" value="TreeGrafter"/>
</dbReference>
<dbReference type="Gene3D" id="1.20.120.720">
    <property type="entry name" value="Myosin VI head, motor domain, U50 subdomain"/>
    <property type="match status" value="1"/>
</dbReference>